<dbReference type="PANTHER" id="PTHR34290:SF2">
    <property type="entry name" value="OS04G0668800 PROTEIN"/>
    <property type="match status" value="1"/>
</dbReference>
<dbReference type="GO" id="GO:0015035">
    <property type="term" value="F:protein-disulfide reductase activity"/>
    <property type="evidence" value="ECO:0007669"/>
    <property type="project" value="InterPro"/>
</dbReference>
<dbReference type="RefSeq" id="WP_090195953.1">
    <property type="nucleotide sequence ID" value="NZ_LT629785.1"/>
</dbReference>
<proteinExistence type="predicted"/>
<reference evidence="2" key="1">
    <citation type="submission" date="2016-10" db="EMBL/GenBank/DDBJ databases">
        <authorList>
            <person name="Varghese N."/>
            <person name="Submissions S."/>
        </authorList>
    </citation>
    <scope>NUCLEOTIDE SEQUENCE [LARGE SCALE GENOMIC DNA]</scope>
    <source>
        <strain evidence="2">DSM 17875</strain>
    </source>
</reference>
<dbReference type="InterPro" id="IPR044691">
    <property type="entry name" value="DCC1_Trx"/>
</dbReference>
<sequence>MNSVELPVTLFVDGSCPLCAREVRLLKRHAPPERLQLIDISAAGFTPEQQGPDLYQLQNCLHARTTSGEWHTGIDATLYSWRAAGLGLWVAPLAIRPLRPLWRALYSLFVWLKPHLAWLPHPEGKVRCSKQCMGGEEYSPPPARHPR</sequence>
<evidence type="ECO:0000313" key="1">
    <source>
        <dbReference type="EMBL" id="SDU23488.1"/>
    </source>
</evidence>
<dbReference type="PANTHER" id="PTHR34290">
    <property type="entry name" value="SI:CH73-390P7.2"/>
    <property type="match status" value="1"/>
</dbReference>
<keyword evidence="2" id="KW-1185">Reference proteome</keyword>
<organism evidence="1 2">
    <name type="scientific">Pseudomonas pohangensis</name>
    <dbReference type="NCBI Taxonomy" id="364197"/>
    <lineage>
        <taxon>Bacteria</taxon>
        <taxon>Pseudomonadati</taxon>
        <taxon>Pseudomonadota</taxon>
        <taxon>Gammaproteobacteria</taxon>
        <taxon>Pseudomonadales</taxon>
        <taxon>Pseudomonadaceae</taxon>
        <taxon>Pseudomonas</taxon>
    </lineage>
</organism>
<dbReference type="Pfam" id="PF04134">
    <property type="entry name" value="DCC1-like"/>
    <property type="match status" value="1"/>
</dbReference>
<dbReference type="AlphaFoldDB" id="A0A1H2GW44"/>
<dbReference type="EMBL" id="LT629785">
    <property type="protein sequence ID" value="SDU23488.1"/>
    <property type="molecule type" value="Genomic_DNA"/>
</dbReference>
<dbReference type="InterPro" id="IPR007263">
    <property type="entry name" value="DCC1-like"/>
</dbReference>
<dbReference type="STRING" id="364197.SAMN05216296_2561"/>
<accession>A0A1H2GW44</accession>
<dbReference type="Proteomes" id="UP000243232">
    <property type="component" value="Chromosome I"/>
</dbReference>
<dbReference type="OrthoDB" id="5294764at2"/>
<protein>
    <submittedName>
        <fullName evidence="1">Predicted thiol-disulfide oxidoreductase YuxK, DCC family</fullName>
    </submittedName>
</protein>
<evidence type="ECO:0000313" key="2">
    <source>
        <dbReference type="Proteomes" id="UP000243232"/>
    </source>
</evidence>
<name>A0A1H2GW44_9PSED</name>
<gene>
    <name evidence="1" type="ORF">SAMN05216296_2561</name>
</gene>